<feature type="compositionally biased region" description="Basic and acidic residues" evidence="10">
    <location>
        <begin position="41"/>
        <end position="55"/>
    </location>
</feature>
<feature type="region of interest" description="Disordered" evidence="10">
    <location>
        <begin position="688"/>
        <end position="798"/>
    </location>
</feature>
<keyword evidence="9 11" id="KW-0472">Membrane</keyword>
<feature type="transmembrane region" description="Helical" evidence="11">
    <location>
        <begin position="144"/>
        <end position="168"/>
    </location>
</feature>
<comment type="subcellular location">
    <subcellularLocation>
        <location evidence="1">Membrane</location>
        <topology evidence="1">Multi-pass membrane protein</topology>
    </subcellularLocation>
</comment>
<name>A0AAW2Z565_9EUKA</name>
<dbReference type="GO" id="GO:0090374">
    <property type="term" value="P:oligopeptide export from mitochondrion"/>
    <property type="evidence" value="ECO:0007669"/>
    <property type="project" value="TreeGrafter"/>
</dbReference>
<evidence type="ECO:0000256" key="8">
    <source>
        <dbReference type="ARBA" id="ARBA00022989"/>
    </source>
</evidence>
<accession>A0AAW2Z565</accession>
<evidence type="ECO:0000256" key="9">
    <source>
        <dbReference type="ARBA" id="ARBA00023136"/>
    </source>
</evidence>
<comment type="caution">
    <text evidence="14">The sequence shown here is derived from an EMBL/GenBank/DDBJ whole genome shotgun (WGS) entry which is preliminary data.</text>
</comment>
<dbReference type="SUPFAM" id="SSF52540">
    <property type="entry name" value="P-loop containing nucleoside triphosphate hydrolases"/>
    <property type="match status" value="2"/>
</dbReference>
<feature type="transmembrane region" description="Helical" evidence="11">
    <location>
        <begin position="885"/>
        <end position="909"/>
    </location>
</feature>
<protein>
    <submittedName>
        <fullName evidence="14">ATP-binding cassette, subfamily B</fullName>
    </submittedName>
</protein>
<feature type="transmembrane region" description="Helical" evidence="11">
    <location>
        <begin position="246"/>
        <end position="266"/>
    </location>
</feature>
<feature type="transmembrane region" description="Helical" evidence="11">
    <location>
        <begin position="1100"/>
        <end position="1119"/>
    </location>
</feature>
<dbReference type="Pfam" id="PF00664">
    <property type="entry name" value="ABC_membrane"/>
    <property type="match status" value="2"/>
</dbReference>
<dbReference type="PANTHER" id="PTHR43394:SF11">
    <property type="entry name" value="ATP-BINDING CASSETTE TRANSPORTER"/>
    <property type="match status" value="1"/>
</dbReference>
<evidence type="ECO:0000259" key="13">
    <source>
        <dbReference type="PROSITE" id="PS50929"/>
    </source>
</evidence>
<dbReference type="GO" id="GO:0015421">
    <property type="term" value="F:ABC-type oligopeptide transporter activity"/>
    <property type="evidence" value="ECO:0007669"/>
    <property type="project" value="TreeGrafter"/>
</dbReference>
<proteinExistence type="inferred from homology"/>
<dbReference type="InterPro" id="IPR017871">
    <property type="entry name" value="ABC_transporter-like_CS"/>
</dbReference>
<organism evidence="14 15">
    <name type="scientific">Acrasis kona</name>
    <dbReference type="NCBI Taxonomy" id="1008807"/>
    <lineage>
        <taxon>Eukaryota</taxon>
        <taxon>Discoba</taxon>
        <taxon>Heterolobosea</taxon>
        <taxon>Tetramitia</taxon>
        <taxon>Eutetramitia</taxon>
        <taxon>Acrasidae</taxon>
        <taxon>Acrasis</taxon>
    </lineage>
</organism>
<dbReference type="FunFam" id="3.40.50.300:FF:000251">
    <property type="entry name" value="ABC transporter B family member 19"/>
    <property type="match status" value="1"/>
</dbReference>
<keyword evidence="4 11" id="KW-0812">Transmembrane</keyword>
<dbReference type="Gene3D" id="1.20.1560.10">
    <property type="entry name" value="ABC transporter type 1, transmembrane domain"/>
    <property type="match status" value="2"/>
</dbReference>
<evidence type="ECO:0000259" key="12">
    <source>
        <dbReference type="PROSITE" id="PS50893"/>
    </source>
</evidence>
<feature type="domain" description="ABC transmembrane type-1" evidence="13">
    <location>
        <begin position="833"/>
        <end position="1127"/>
    </location>
</feature>
<dbReference type="SMART" id="SM00382">
    <property type="entry name" value="AAA"/>
    <property type="match status" value="2"/>
</dbReference>
<evidence type="ECO:0000313" key="15">
    <source>
        <dbReference type="Proteomes" id="UP001431209"/>
    </source>
</evidence>
<dbReference type="Gene3D" id="3.40.50.300">
    <property type="entry name" value="P-loop containing nucleotide triphosphate hydrolases"/>
    <property type="match status" value="2"/>
</dbReference>
<feature type="domain" description="ABC transmembrane type-1" evidence="13">
    <location>
        <begin position="104"/>
        <end position="387"/>
    </location>
</feature>
<dbReference type="InterPro" id="IPR003439">
    <property type="entry name" value="ABC_transporter-like_ATP-bd"/>
</dbReference>
<feature type="domain" description="ABC transporter" evidence="12">
    <location>
        <begin position="420"/>
        <end position="683"/>
    </location>
</feature>
<dbReference type="PROSITE" id="PS00211">
    <property type="entry name" value="ABC_TRANSPORTER_1"/>
    <property type="match status" value="2"/>
</dbReference>
<gene>
    <name evidence="14" type="ORF">AKO1_014061</name>
</gene>
<sequence length="1407" mass="154602">MSTLGEDERAQDNTTVTSDTGLRGMDLIPAPGSNNDQSTMEGREAQRNQVDRDAQKPNIVPGHENGKPVEEDEVPDEDPRKPKLRLGPLYLLKIVGREWIPIPLAAVCAGAVGVGPLLFFEVLGSLFNSIGGSGSSVTDQTSRAALYIFIIALVTMVLEFAAQGIFSLQSHRIGNRIKAAYFNSVTMQEIGFFDIKKAGAIANSLGDDISKITDTLGNNFHDLCQYTIQFIVAIILALVANYAMALFNMICIPVILFILGIAGTLLQKLGGKQGRLMGESISTVNEVIGSMRTVRSMAGEKREIKRYSNNLAKTRPLYLTTALVQGIAFSAVTFTIWGCIAMAFWFGGLMIGWGRLDVGGFLKCYGLSLLGVLALVQAFAVLPEVIGSLASINILLEVIKREPAIRFKGGKKLDEIEGNIEFENVTFRYPARPKQAVLKEFNLKIEKGTSVALVGQSGSGKSTIVGLIEKWYEPESGKVTLDGEDITELDPQWLHRYLGIVQQEPTLFATTIRRNITYAVDTINMLIKKEAKKDDKKITDEQLNEKLICVDDDAVIKAAKMANCHEFIMTLPDKYDTVIGERGVSMSGGQKQRVAIARAVLQDPKILLLDEATSALDTKSESLVQDALNKLMVGRTSIVIAHRLTTVQDCDNIVVMKEGKVVEMGKHDELLEKKSAYYNLAKKQMKLNRDDDDGSTSDATDSDGDLSSESTSTGVDHDHQQESSTPRSPDERCLNSNQKQSLNDSFGFYSQPQNQNNEQQASPNNNEQEDHQQPMPSSNKRKTRTSRRRQRRLRKKHLEEFTNEQDVVDEHAPKIYTSLQIIPYIGPEWFLILIGIIGAAVNGAAPIAFYIVFGRVINALIPPPNPDGTPAAIPSDIAQIIARHASYLAVVAAGACVGHFFNMAAFSLANDRIGIRLRKHYFKSVVNQELGFFDIKKAGKLINVLSQDMESVQSALSSRLSNFCTNFSQFLLGVIFAMITDIITALLALAAVLFLFIFVLVMSAILSFINNRINLLDASSMTTASEVIGSMRTVRSMAGEEREQSRLNNDLKVIAHYALFKGFVRGSTQMVIQFMIYADAAFVFWYGGRKLANGQLTPGGLIQVFGFILFSVLGLSLSLTEVPGIVKGLNASKEALVGIKRKPTIPLEGGETLDKLEGDIEFKDITFAYPSRPNIEVLKKFSLKITKGQHVALVGESGCGKSTITGLLERFYDPKEGQVIVDGLDLSKADPTWLHKNIAIVTQEPVLFATNIKKNIEYSVDGKEQSMEKIIECCKAANCHDFISKLPNGYDTEIGERGVSMSGGQKQRIAIARAMLQDANILILDEATSALDTEAEALVQDALDKLMKGKTSVVIAHRLSTVQNCDLIVAMKAGKVVEKGTHKELIEKKGMYYKLAKKQMEFGNIHN</sequence>
<feature type="compositionally biased region" description="Basic and acidic residues" evidence="10">
    <location>
        <begin position="1"/>
        <end position="11"/>
    </location>
</feature>
<dbReference type="CDD" id="cd18577">
    <property type="entry name" value="ABC_6TM_Pgp_ABCB1_D1_like"/>
    <property type="match status" value="2"/>
</dbReference>
<feature type="region of interest" description="Disordered" evidence="10">
    <location>
        <begin position="1"/>
        <end position="80"/>
    </location>
</feature>
<dbReference type="GO" id="GO:0005743">
    <property type="term" value="C:mitochondrial inner membrane"/>
    <property type="evidence" value="ECO:0007669"/>
    <property type="project" value="TreeGrafter"/>
</dbReference>
<feature type="transmembrane region" description="Helical" evidence="11">
    <location>
        <begin position="102"/>
        <end position="124"/>
    </location>
</feature>
<keyword evidence="8 11" id="KW-1133">Transmembrane helix</keyword>
<keyword evidence="7 14" id="KW-0067">ATP-binding</keyword>
<dbReference type="PROSITE" id="PS50929">
    <property type="entry name" value="ABC_TM1F"/>
    <property type="match status" value="2"/>
</dbReference>
<reference evidence="14 15" key="1">
    <citation type="submission" date="2024-03" db="EMBL/GenBank/DDBJ databases">
        <title>The Acrasis kona genome and developmental transcriptomes reveal deep origins of eukaryotic multicellular pathways.</title>
        <authorList>
            <person name="Sheikh S."/>
            <person name="Fu C.-J."/>
            <person name="Brown M.W."/>
            <person name="Baldauf S.L."/>
        </authorList>
    </citation>
    <scope>NUCLEOTIDE SEQUENCE [LARGE SCALE GENOMIC DNA]</scope>
    <source>
        <strain evidence="14 15">ATCC MYA-3509</strain>
    </source>
</reference>
<evidence type="ECO:0000256" key="11">
    <source>
        <dbReference type="SAM" id="Phobius"/>
    </source>
</evidence>
<feature type="compositionally biased region" description="Polar residues" evidence="10">
    <location>
        <begin position="734"/>
        <end position="766"/>
    </location>
</feature>
<dbReference type="PROSITE" id="PS50893">
    <property type="entry name" value="ABC_TRANSPORTER_2"/>
    <property type="match status" value="2"/>
</dbReference>
<comment type="similarity">
    <text evidence="2">Belongs to the ABC transporter superfamily. ABCB family. Multidrug resistance exporter (TC 3.A.1.201) subfamily.</text>
</comment>
<evidence type="ECO:0000256" key="1">
    <source>
        <dbReference type="ARBA" id="ARBA00004141"/>
    </source>
</evidence>
<dbReference type="PANTHER" id="PTHR43394">
    <property type="entry name" value="ATP-DEPENDENT PERMEASE MDL1, MITOCHONDRIAL"/>
    <property type="match status" value="1"/>
</dbReference>
<dbReference type="InterPro" id="IPR036640">
    <property type="entry name" value="ABC1_TM_sf"/>
</dbReference>
<evidence type="ECO:0000256" key="4">
    <source>
        <dbReference type="ARBA" id="ARBA00022692"/>
    </source>
</evidence>
<keyword evidence="5" id="KW-0677">Repeat</keyword>
<evidence type="ECO:0000256" key="2">
    <source>
        <dbReference type="ARBA" id="ARBA00007577"/>
    </source>
</evidence>
<dbReference type="InterPro" id="IPR027417">
    <property type="entry name" value="P-loop_NTPase"/>
</dbReference>
<dbReference type="EMBL" id="JAOPGA020000995">
    <property type="protein sequence ID" value="KAL0483802.1"/>
    <property type="molecule type" value="Genomic_DNA"/>
</dbReference>
<feature type="transmembrane region" description="Helical" evidence="11">
    <location>
        <begin position="317"/>
        <end position="347"/>
    </location>
</feature>
<feature type="domain" description="ABC transporter" evidence="12">
    <location>
        <begin position="1160"/>
        <end position="1398"/>
    </location>
</feature>
<feature type="transmembrane region" description="Helical" evidence="11">
    <location>
        <begin position="1070"/>
        <end position="1088"/>
    </location>
</feature>
<feature type="transmembrane region" description="Helical" evidence="11">
    <location>
        <begin position="367"/>
        <end position="396"/>
    </location>
</feature>
<dbReference type="Proteomes" id="UP001431209">
    <property type="component" value="Unassembled WGS sequence"/>
</dbReference>
<feature type="transmembrane region" description="Helical" evidence="11">
    <location>
        <begin position="985"/>
        <end position="1009"/>
    </location>
</feature>
<dbReference type="Pfam" id="PF00005">
    <property type="entry name" value="ABC_tran"/>
    <property type="match status" value="2"/>
</dbReference>
<dbReference type="GO" id="GO:0005524">
    <property type="term" value="F:ATP binding"/>
    <property type="evidence" value="ECO:0007669"/>
    <property type="project" value="UniProtKB-KW"/>
</dbReference>
<feature type="transmembrane region" description="Helical" evidence="11">
    <location>
        <begin position="829"/>
        <end position="853"/>
    </location>
</feature>
<dbReference type="FunFam" id="3.40.50.300:FF:000205">
    <property type="entry name" value="ABC transporter B family member 4"/>
    <property type="match status" value="1"/>
</dbReference>
<dbReference type="CDD" id="cd03249">
    <property type="entry name" value="ABC_MTABC3_MDL1_MDL2"/>
    <property type="match status" value="2"/>
</dbReference>
<feature type="compositionally biased region" description="Basic residues" evidence="10">
    <location>
        <begin position="779"/>
        <end position="796"/>
    </location>
</feature>
<dbReference type="InterPro" id="IPR039421">
    <property type="entry name" value="Type_1_exporter"/>
</dbReference>
<keyword evidence="3" id="KW-0813">Transport</keyword>
<dbReference type="SUPFAM" id="SSF90123">
    <property type="entry name" value="ABC transporter transmembrane region"/>
    <property type="match status" value="2"/>
</dbReference>
<feature type="transmembrane region" description="Helical" evidence="11">
    <location>
        <begin position="960"/>
        <end position="979"/>
    </location>
</feature>
<evidence type="ECO:0000256" key="6">
    <source>
        <dbReference type="ARBA" id="ARBA00022741"/>
    </source>
</evidence>
<feature type="compositionally biased region" description="Acidic residues" evidence="10">
    <location>
        <begin position="690"/>
        <end position="706"/>
    </location>
</feature>
<evidence type="ECO:0000256" key="10">
    <source>
        <dbReference type="SAM" id="MobiDB-lite"/>
    </source>
</evidence>
<evidence type="ECO:0000313" key="14">
    <source>
        <dbReference type="EMBL" id="KAL0483802.1"/>
    </source>
</evidence>
<evidence type="ECO:0000256" key="7">
    <source>
        <dbReference type="ARBA" id="ARBA00022840"/>
    </source>
</evidence>
<keyword evidence="6" id="KW-0547">Nucleotide-binding</keyword>
<dbReference type="GO" id="GO:0016887">
    <property type="term" value="F:ATP hydrolysis activity"/>
    <property type="evidence" value="ECO:0007669"/>
    <property type="project" value="InterPro"/>
</dbReference>
<dbReference type="InterPro" id="IPR003593">
    <property type="entry name" value="AAA+_ATPase"/>
</dbReference>
<dbReference type="InterPro" id="IPR011527">
    <property type="entry name" value="ABC1_TM_dom"/>
</dbReference>
<evidence type="ECO:0000256" key="3">
    <source>
        <dbReference type="ARBA" id="ARBA00022448"/>
    </source>
</evidence>
<evidence type="ECO:0000256" key="5">
    <source>
        <dbReference type="ARBA" id="ARBA00022737"/>
    </source>
</evidence>
<keyword evidence="15" id="KW-1185">Reference proteome</keyword>